<dbReference type="NCBIfam" id="TIGR00195">
    <property type="entry name" value="exoDNase_III"/>
    <property type="match status" value="1"/>
</dbReference>
<dbReference type="GO" id="GO:0003677">
    <property type="term" value="F:DNA binding"/>
    <property type="evidence" value="ECO:0007669"/>
    <property type="project" value="InterPro"/>
</dbReference>
<reference evidence="10 11" key="1">
    <citation type="submission" date="2015-11" db="EMBL/GenBank/DDBJ databases">
        <authorList>
            <person name="Zhang Y."/>
            <person name="Guo Z."/>
        </authorList>
    </citation>
    <scope>NUCLEOTIDE SEQUENCE [LARGE SCALE GENOMIC DNA]</scope>
    <source>
        <strain evidence="10 11">KCTC 32221</strain>
    </source>
</reference>
<evidence type="ECO:0000313" key="10">
    <source>
        <dbReference type="EMBL" id="ALO45074.1"/>
    </source>
</evidence>
<protein>
    <submittedName>
        <fullName evidence="10">Exodeoxyribonuclease III</fullName>
    </submittedName>
</protein>
<evidence type="ECO:0000256" key="4">
    <source>
        <dbReference type="ARBA" id="ARBA00022801"/>
    </source>
</evidence>
<evidence type="ECO:0000256" key="8">
    <source>
        <dbReference type="PIRSR" id="PIRSR604808-3"/>
    </source>
</evidence>
<dbReference type="GO" id="GO:0006284">
    <property type="term" value="P:base-excision repair"/>
    <property type="evidence" value="ECO:0007669"/>
    <property type="project" value="TreeGrafter"/>
</dbReference>
<dbReference type="NCBIfam" id="TIGR00633">
    <property type="entry name" value="xth"/>
    <property type="match status" value="1"/>
</dbReference>
<comment type="cofactor">
    <cofactor evidence="7">
        <name>Mg(2+)</name>
        <dbReference type="ChEBI" id="CHEBI:18420"/>
    </cofactor>
    <cofactor evidence="7">
        <name>Mn(2+)</name>
        <dbReference type="ChEBI" id="CHEBI:29035"/>
    </cofactor>
    <text evidence="7">Probably binds two magnesium or manganese ions per subunit.</text>
</comment>
<dbReference type="AlphaFoldDB" id="A0A0S2KAS3"/>
<feature type="active site" description="Proton donor/acceptor" evidence="6">
    <location>
        <position position="147"/>
    </location>
</feature>
<dbReference type="Pfam" id="PF03372">
    <property type="entry name" value="Exo_endo_phos"/>
    <property type="match status" value="1"/>
</dbReference>
<feature type="site" description="Important for catalytic activity" evidence="8">
    <location>
        <position position="219"/>
    </location>
</feature>
<dbReference type="InterPro" id="IPR036691">
    <property type="entry name" value="Endo/exonu/phosph_ase_sf"/>
</dbReference>
<feature type="binding site" evidence="7">
    <location>
        <position position="245"/>
    </location>
    <ligand>
        <name>Mg(2+)</name>
        <dbReference type="ChEBI" id="CHEBI:18420"/>
        <label>1</label>
    </ligand>
</feature>
<feature type="active site" description="Proton acceptor" evidence="6">
    <location>
        <position position="245"/>
    </location>
</feature>
<dbReference type="CDD" id="cd09087">
    <property type="entry name" value="Ape1-like_AP-endo"/>
    <property type="match status" value="1"/>
</dbReference>
<keyword evidence="3 7" id="KW-0479">Metal-binding</keyword>
<dbReference type="InterPro" id="IPR020847">
    <property type="entry name" value="AP_endonuclease_F1_BS"/>
</dbReference>
<dbReference type="GO" id="GO:0046872">
    <property type="term" value="F:metal ion binding"/>
    <property type="evidence" value="ECO:0007669"/>
    <property type="project" value="UniProtKB-KW"/>
</dbReference>
<evidence type="ECO:0000256" key="7">
    <source>
        <dbReference type="PIRSR" id="PIRSR604808-2"/>
    </source>
</evidence>
<feature type="binding site" evidence="7">
    <location>
        <position position="244"/>
    </location>
    <ligand>
        <name>Mg(2+)</name>
        <dbReference type="ChEBI" id="CHEBI:18420"/>
        <label>1</label>
    </ligand>
</feature>
<keyword evidence="11" id="KW-1185">Reference proteome</keyword>
<accession>A0A0S2KAS3</accession>
<dbReference type="EMBL" id="CP013189">
    <property type="protein sequence ID" value="ALO45074.1"/>
    <property type="molecule type" value="Genomic_DNA"/>
</dbReference>
<dbReference type="InterPro" id="IPR020848">
    <property type="entry name" value="AP_endonuclease_F1_CS"/>
</dbReference>
<evidence type="ECO:0000256" key="3">
    <source>
        <dbReference type="ARBA" id="ARBA00022723"/>
    </source>
</evidence>
<evidence type="ECO:0000256" key="1">
    <source>
        <dbReference type="ARBA" id="ARBA00001936"/>
    </source>
</evidence>
<evidence type="ECO:0000259" key="9">
    <source>
        <dbReference type="Pfam" id="PF03372"/>
    </source>
</evidence>
<evidence type="ECO:0000256" key="2">
    <source>
        <dbReference type="ARBA" id="ARBA00007092"/>
    </source>
</evidence>
<sequence length="253" mass="28942">MRLISWNVNGVRAAVKKDLVSSVRQMQPDVLCLQETKAQDHQVLEALQDLSDYHITPYSAVRPGYSGTAVISRQNPIAIQQGLGIEEHDQEGRVISAEFDRFFLVTVYTPNSGNGLKRLDYRERWDRNFLLHVQSLEKTKPVIICGDLNVCHRPIDIARPQANYNKSPGYTQREIDGMDRLIDAGYVDSFRQFYPDTVKYSWWSMRAGARERNIGWRLDYFLASDALKDKLHNAAILNDVFGSDHCPVVLEVN</sequence>
<dbReference type="GO" id="GO:0008081">
    <property type="term" value="F:phosphoric diester hydrolase activity"/>
    <property type="evidence" value="ECO:0007669"/>
    <property type="project" value="TreeGrafter"/>
</dbReference>
<feature type="binding site" evidence="7">
    <location>
        <position position="35"/>
    </location>
    <ligand>
        <name>Mg(2+)</name>
        <dbReference type="ChEBI" id="CHEBI:18420"/>
        <label>1</label>
    </ligand>
</feature>
<keyword evidence="7" id="KW-0464">Manganese</keyword>
<feature type="domain" description="Endonuclease/exonuclease/phosphatase" evidence="9">
    <location>
        <begin position="4"/>
        <end position="245"/>
    </location>
</feature>
<dbReference type="GO" id="GO:0008311">
    <property type="term" value="F:double-stranded DNA 3'-5' DNA exonuclease activity"/>
    <property type="evidence" value="ECO:0007669"/>
    <property type="project" value="TreeGrafter"/>
</dbReference>
<name>A0A0S2KAS3_9GAMM</name>
<feature type="binding site" evidence="7">
    <location>
        <position position="149"/>
    </location>
    <ligand>
        <name>Mg(2+)</name>
        <dbReference type="ChEBI" id="CHEBI:18420"/>
        <label>1</label>
    </ligand>
</feature>
<dbReference type="PROSITE" id="PS00728">
    <property type="entry name" value="AP_NUCLEASE_F1_3"/>
    <property type="match status" value="1"/>
</dbReference>
<comment type="similarity">
    <text evidence="2">Belongs to the DNA repair enzymes AP/ExoA family.</text>
</comment>
<gene>
    <name evidence="10" type="ORF">PS2015_385</name>
</gene>
<keyword evidence="4" id="KW-0378">Hydrolase</keyword>
<dbReference type="PANTHER" id="PTHR22748">
    <property type="entry name" value="AP ENDONUCLEASE"/>
    <property type="match status" value="1"/>
</dbReference>
<dbReference type="RefSeq" id="WP_058020580.1">
    <property type="nucleotide sequence ID" value="NZ_CP013189.1"/>
</dbReference>
<dbReference type="GO" id="GO:0003906">
    <property type="term" value="F:DNA-(apurinic or apyrimidinic site) endonuclease activity"/>
    <property type="evidence" value="ECO:0007669"/>
    <property type="project" value="TreeGrafter"/>
</dbReference>
<dbReference type="InterPro" id="IPR005135">
    <property type="entry name" value="Endo/exonuclease/phosphatase"/>
</dbReference>
<dbReference type="PROSITE" id="PS00727">
    <property type="entry name" value="AP_NUCLEASE_F1_2"/>
    <property type="match status" value="1"/>
</dbReference>
<dbReference type="Proteomes" id="UP000065641">
    <property type="component" value="Chromosome"/>
</dbReference>
<dbReference type="KEGG" id="pspi:PS2015_385"/>
<dbReference type="PROSITE" id="PS51435">
    <property type="entry name" value="AP_NUCLEASE_F1_4"/>
    <property type="match status" value="1"/>
</dbReference>
<keyword evidence="5 7" id="KW-0460">Magnesium</keyword>
<organism evidence="10 11">
    <name type="scientific">Pseudohongiella spirulinae</name>
    <dbReference type="NCBI Taxonomy" id="1249552"/>
    <lineage>
        <taxon>Bacteria</taxon>
        <taxon>Pseudomonadati</taxon>
        <taxon>Pseudomonadota</taxon>
        <taxon>Gammaproteobacteria</taxon>
        <taxon>Pseudomonadales</taxon>
        <taxon>Pseudohongiellaceae</taxon>
        <taxon>Pseudohongiella</taxon>
    </lineage>
</organism>
<dbReference type="Gene3D" id="3.60.10.10">
    <property type="entry name" value="Endonuclease/exonuclease/phosphatase"/>
    <property type="match status" value="1"/>
</dbReference>
<evidence type="ECO:0000313" key="11">
    <source>
        <dbReference type="Proteomes" id="UP000065641"/>
    </source>
</evidence>
<dbReference type="SUPFAM" id="SSF56219">
    <property type="entry name" value="DNase I-like"/>
    <property type="match status" value="1"/>
</dbReference>
<dbReference type="STRING" id="1249552.PS2015_385"/>
<proteinExistence type="inferred from homology"/>
<feature type="site" description="Interaction with DNA substrate" evidence="8">
    <location>
        <position position="245"/>
    </location>
</feature>
<dbReference type="PROSITE" id="PS00726">
    <property type="entry name" value="AP_NUCLEASE_F1_1"/>
    <property type="match status" value="1"/>
</dbReference>
<feature type="active site" evidence="6">
    <location>
        <position position="108"/>
    </location>
</feature>
<comment type="cofactor">
    <cofactor evidence="1">
        <name>Mn(2+)</name>
        <dbReference type="ChEBI" id="CHEBI:29035"/>
    </cofactor>
</comment>
<dbReference type="InterPro" id="IPR004808">
    <property type="entry name" value="AP_endonuc_1"/>
</dbReference>
<feature type="binding site" evidence="7">
    <location>
        <position position="7"/>
    </location>
    <ligand>
        <name>Mg(2+)</name>
        <dbReference type="ChEBI" id="CHEBI:18420"/>
        <label>1</label>
    </ligand>
</feature>
<feature type="site" description="Transition state stabilizer" evidence="8">
    <location>
        <position position="149"/>
    </location>
</feature>
<evidence type="ECO:0000256" key="5">
    <source>
        <dbReference type="ARBA" id="ARBA00022842"/>
    </source>
</evidence>
<feature type="binding site" evidence="7">
    <location>
        <position position="147"/>
    </location>
    <ligand>
        <name>Mg(2+)</name>
        <dbReference type="ChEBI" id="CHEBI:18420"/>
        <label>1</label>
    </ligand>
</feature>
<dbReference type="PATRIC" id="fig|1249552.3.peg.392"/>
<dbReference type="OrthoDB" id="9803914at2"/>
<dbReference type="PANTHER" id="PTHR22748:SF6">
    <property type="entry name" value="DNA-(APURINIC OR APYRIMIDINIC SITE) ENDONUCLEASE"/>
    <property type="match status" value="1"/>
</dbReference>
<evidence type="ECO:0000256" key="6">
    <source>
        <dbReference type="PIRSR" id="PIRSR604808-1"/>
    </source>
</evidence>